<keyword evidence="2" id="KW-0540">Nuclease</keyword>
<dbReference type="CDD" id="cd01038">
    <property type="entry name" value="Endonuclease_DUF559"/>
    <property type="match status" value="1"/>
</dbReference>
<organism evidence="2 3">
    <name type="scientific">Marinifilum flexuosum</name>
    <dbReference type="NCBI Taxonomy" id="1117708"/>
    <lineage>
        <taxon>Bacteria</taxon>
        <taxon>Pseudomonadati</taxon>
        <taxon>Bacteroidota</taxon>
        <taxon>Bacteroidia</taxon>
        <taxon>Marinilabiliales</taxon>
        <taxon>Marinifilaceae</taxon>
    </lineage>
</organism>
<dbReference type="Gene3D" id="3.40.960.10">
    <property type="entry name" value="VSR Endonuclease"/>
    <property type="match status" value="1"/>
</dbReference>
<name>A0A419X634_9BACT</name>
<comment type="caution">
    <text evidence="2">The sequence shown here is derived from an EMBL/GenBank/DDBJ whole genome shotgun (WGS) entry which is preliminary data.</text>
</comment>
<keyword evidence="2" id="KW-0255">Endonuclease</keyword>
<keyword evidence="2" id="KW-0378">Hydrolase</keyword>
<dbReference type="GO" id="GO:0004519">
    <property type="term" value="F:endonuclease activity"/>
    <property type="evidence" value="ECO:0007669"/>
    <property type="project" value="UniProtKB-KW"/>
</dbReference>
<dbReference type="EMBL" id="RAPQ01000008">
    <property type="protein sequence ID" value="RKE03162.1"/>
    <property type="molecule type" value="Genomic_DNA"/>
</dbReference>
<dbReference type="PANTHER" id="PTHR38590">
    <property type="entry name" value="BLL0828 PROTEIN"/>
    <property type="match status" value="1"/>
</dbReference>
<sequence>MSISDQVTMFYNAKPHIFEKAKSLRQNMTETELKLWDRLKGKKIQGLRFRAQHPIDIFIADFYCHSIKLVIELDGGMHLSKEQKEYDIGREAEINHWDIKVIRFTNDEVAADINTVVLTINEFCTKRIKELTTPNP</sequence>
<dbReference type="AlphaFoldDB" id="A0A419X634"/>
<feature type="domain" description="DUF559" evidence="1">
    <location>
        <begin position="19"/>
        <end position="124"/>
    </location>
</feature>
<evidence type="ECO:0000313" key="2">
    <source>
        <dbReference type="EMBL" id="RKE03162.1"/>
    </source>
</evidence>
<gene>
    <name evidence="2" type="ORF">BXY64_0153</name>
</gene>
<keyword evidence="3" id="KW-1185">Reference proteome</keyword>
<dbReference type="InterPro" id="IPR007569">
    <property type="entry name" value="DUF559"/>
</dbReference>
<proteinExistence type="predicted"/>
<reference evidence="2 3" key="1">
    <citation type="submission" date="2018-09" db="EMBL/GenBank/DDBJ databases">
        <title>Genomic Encyclopedia of Archaeal and Bacterial Type Strains, Phase II (KMG-II): from individual species to whole genera.</title>
        <authorList>
            <person name="Goeker M."/>
        </authorList>
    </citation>
    <scope>NUCLEOTIDE SEQUENCE [LARGE SCALE GENOMIC DNA]</scope>
    <source>
        <strain evidence="2 3">DSM 21950</strain>
    </source>
</reference>
<dbReference type="Proteomes" id="UP000284531">
    <property type="component" value="Unassembled WGS sequence"/>
</dbReference>
<evidence type="ECO:0000259" key="1">
    <source>
        <dbReference type="Pfam" id="PF04480"/>
    </source>
</evidence>
<dbReference type="RefSeq" id="WP_120238085.1">
    <property type="nucleotide sequence ID" value="NZ_RAPQ01000008.1"/>
</dbReference>
<protein>
    <submittedName>
        <fullName evidence="2">Very-short-patch-repair endonuclease</fullName>
    </submittedName>
</protein>
<dbReference type="PANTHER" id="PTHR38590:SF1">
    <property type="entry name" value="BLL0828 PROTEIN"/>
    <property type="match status" value="1"/>
</dbReference>
<dbReference type="Pfam" id="PF04480">
    <property type="entry name" value="DUF559"/>
    <property type="match status" value="1"/>
</dbReference>
<dbReference type="OrthoDB" id="9798754at2"/>
<dbReference type="InterPro" id="IPR011335">
    <property type="entry name" value="Restrct_endonuc-II-like"/>
</dbReference>
<dbReference type="SUPFAM" id="SSF52980">
    <property type="entry name" value="Restriction endonuclease-like"/>
    <property type="match status" value="1"/>
</dbReference>
<accession>A0A419X634</accession>
<evidence type="ECO:0000313" key="3">
    <source>
        <dbReference type="Proteomes" id="UP000284531"/>
    </source>
</evidence>
<dbReference type="InterPro" id="IPR047216">
    <property type="entry name" value="Endonuclease_DUF559_bact"/>
</dbReference>